<keyword evidence="2" id="KW-1185">Reference proteome</keyword>
<protein>
    <submittedName>
        <fullName evidence="1">Uncharacterized protein</fullName>
    </submittedName>
</protein>
<organism evidence="1 2">
    <name type="scientific">Vanilla planifolia</name>
    <name type="common">Vanilla</name>
    <dbReference type="NCBI Taxonomy" id="51239"/>
    <lineage>
        <taxon>Eukaryota</taxon>
        <taxon>Viridiplantae</taxon>
        <taxon>Streptophyta</taxon>
        <taxon>Embryophyta</taxon>
        <taxon>Tracheophyta</taxon>
        <taxon>Spermatophyta</taxon>
        <taxon>Magnoliopsida</taxon>
        <taxon>Liliopsida</taxon>
        <taxon>Asparagales</taxon>
        <taxon>Orchidaceae</taxon>
        <taxon>Vanilloideae</taxon>
        <taxon>Vanilleae</taxon>
        <taxon>Vanilla</taxon>
    </lineage>
</organism>
<dbReference type="OrthoDB" id="3643at2759"/>
<evidence type="ECO:0000313" key="1">
    <source>
        <dbReference type="EMBL" id="KAG0467738.1"/>
    </source>
</evidence>
<sequence>MAAVNFAPENDGIVSECYLEVYALRNSIGMACPFSGGKSDHIDSNGVLRRVGYWA</sequence>
<gene>
    <name evidence="1" type="ORF">HPP92_019318</name>
</gene>
<comment type="caution">
    <text evidence="1">The sequence shown here is derived from an EMBL/GenBank/DDBJ whole genome shotgun (WGS) entry which is preliminary data.</text>
</comment>
<dbReference type="Proteomes" id="UP000636800">
    <property type="component" value="Unassembled WGS sequence"/>
</dbReference>
<dbReference type="AlphaFoldDB" id="A0A835UN86"/>
<dbReference type="EMBL" id="JADCNL010000009">
    <property type="protein sequence ID" value="KAG0467738.1"/>
    <property type="molecule type" value="Genomic_DNA"/>
</dbReference>
<proteinExistence type="predicted"/>
<evidence type="ECO:0000313" key="2">
    <source>
        <dbReference type="Proteomes" id="UP000636800"/>
    </source>
</evidence>
<reference evidence="1 2" key="1">
    <citation type="journal article" date="2020" name="Nat. Food">
        <title>A phased Vanilla planifolia genome enables genetic improvement of flavour and production.</title>
        <authorList>
            <person name="Hasing T."/>
            <person name="Tang H."/>
            <person name="Brym M."/>
            <person name="Khazi F."/>
            <person name="Huang T."/>
            <person name="Chambers A.H."/>
        </authorList>
    </citation>
    <scope>NUCLEOTIDE SEQUENCE [LARGE SCALE GENOMIC DNA]</scope>
    <source>
        <tissue evidence="1">Leaf</tissue>
    </source>
</reference>
<name>A0A835UN86_VANPL</name>
<accession>A0A835UN86</accession>